<dbReference type="Gene3D" id="3.90.1200.10">
    <property type="match status" value="1"/>
</dbReference>
<sequence>MSSAEPAAPPARQHTAVALHGGEHGLEGPLQGYHHDTYVLPWPEPDGEDAARAGRWKCREPRPGLLWFDRRCFQSEEELICALSRFRDVDVPVPEVRPVGECKLQRFIEGRTLASMRRSGRRVPEHYVSQLMEVFGQLAKVRPKDLHIERRCEADDRADDGDTNHFIERLVHFVEKRVYRAHQAVYGSLFAALGVPDDALDGLKKRLVGFAPRPFCLLHGDLHRENFIVDGDGRLWVIDWELAMLGDPLYDLATHLYLTRYPARQEKRVVAEWCARVEGVLPGASKGYENDLPRLRAFKCAQSVYTDVIRTAITLGAGPSRPGPWTLVRSAVKLRRVLAAAREPLELPAVPGRLRIARALRDWTATAREGEPHEEREPAVSAPSTS</sequence>
<organism evidence="3 4">
    <name type="scientific">Streptomyces monticola</name>
    <dbReference type="NCBI Taxonomy" id="2666263"/>
    <lineage>
        <taxon>Bacteria</taxon>
        <taxon>Bacillati</taxon>
        <taxon>Actinomycetota</taxon>
        <taxon>Actinomycetes</taxon>
        <taxon>Kitasatosporales</taxon>
        <taxon>Streptomycetaceae</taxon>
        <taxon>Streptomyces</taxon>
    </lineage>
</organism>
<feature type="region of interest" description="Disordered" evidence="1">
    <location>
        <begin position="366"/>
        <end position="386"/>
    </location>
</feature>
<proteinExistence type="predicted"/>
<feature type="compositionally biased region" description="Basic and acidic residues" evidence="1">
    <location>
        <begin position="368"/>
        <end position="378"/>
    </location>
</feature>
<dbReference type="InterPro" id="IPR011009">
    <property type="entry name" value="Kinase-like_dom_sf"/>
</dbReference>
<accession>A0ABW2JVM4</accession>
<name>A0ABW2JVM4_9ACTN</name>
<dbReference type="PANTHER" id="PTHR40086">
    <property type="entry name" value="PHOSPHOTRANSFERASE YTMP-RELATED"/>
    <property type="match status" value="1"/>
</dbReference>
<dbReference type="Pfam" id="PF01636">
    <property type="entry name" value="APH"/>
    <property type="match status" value="1"/>
</dbReference>
<gene>
    <name evidence="3" type="ORF">ACFQVC_35045</name>
</gene>
<dbReference type="Proteomes" id="UP001596523">
    <property type="component" value="Unassembled WGS sequence"/>
</dbReference>
<reference evidence="4" key="1">
    <citation type="journal article" date="2019" name="Int. J. Syst. Evol. Microbiol.">
        <title>The Global Catalogue of Microorganisms (GCM) 10K type strain sequencing project: providing services to taxonomists for standard genome sequencing and annotation.</title>
        <authorList>
            <consortium name="The Broad Institute Genomics Platform"/>
            <consortium name="The Broad Institute Genome Sequencing Center for Infectious Disease"/>
            <person name="Wu L."/>
            <person name="Ma J."/>
        </authorList>
    </citation>
    <scope>NUCLEOTIDE SEQUENCE [LARGE SCALE GENOMIC DNA]</scope>
    <source>
        <strain evidence="4">SYNS20</strain>
    </source>
</reference>
<dbReference type="RefSeq" id="WP_381838315.1">
    <property type="nucleotide sequence ID" value="NZ_JBHTCF010000021.1"/>
</dbReference>
<protein>
    <submittedName>
        <fullName evidence="3">Phosphotransferase</fullName>
    </submittedName>
</protein>
<dbReference type="InterPro" id="IPR002575">
    <property type="entry name" value="Aminoglycoside_PTrfase"/>
</dbReference>
<dbReference type="EMBL" id="JBHTCF010000021">
    <property type="protein sequence ID" value="MFC7309415.1"/>
    <property type="molecule type" value="Genomic_DNA"/>
</dbReference>
<evidence type="ECO:0000259" key="2">
    <source>
        <dbReference type="Pfam" id="PF01636"/>
    </source>
</evidence>
<dbReference type="PANTHER" id="PTHR40086:SF1">
    <property type="entry name" value="CELL CYCLE REGULATOR CCRZ"/>
    <property type="match status" value="1"/>
</dbReference>
<comment type="caution">
    <text evidence="3">The sequence shown here is derived from an EMBL/GenBank/DDBJ whole genome shotgun (WGS) entry which is preliminary data.</text>
</comment>
<evidence type="ECO:0000256" key="1">
    <source>
        <dbReference type="SAM" id="MobiDB-lite"/>
    </source>
</evidence>
<dbReference type="SUPFAM" id="SSF56112">
    <property type="entry name" value="Protein kinase-like (PK-like)"/>
    <property type="match status" value="1"/>
</dbReference>
<dbReference type="InterPro" id="IPR052077">
    <property type="entry name" value="CcrZ_PhaseVar_Mediator"/>
</dbReference>
<feature type="domain" description="Aminoglycoside phosphotransferase" evidence="2">
    <location>
        <begin position="55"/>
        <end position="274"/>
    </location>
</feature>
<keyword evidence="4" id="KW-1185">Reference proteome</keyword>
<evidence type="ECO:0000313" key="4">
    <source>
        <dbReference type="Proteomes" id="UP001596523"/>
    </source>
</evidence>
<evidence type="ECO:0000313" key="3">
    <source>
        <dbReference type="EMBL" id="MFC7309415.1"/>
    </source>
</evidence>